<accession>A0AAX1JBQ7</accession>
<dbReference type="EMBL" id="CP065047">
    <property type="protein sequence ID" value="QPI37890.1"/>
    <property type="molecule type" value="Genomic_DNA"/>
</dbReference>
<evidence type="ECO:0000313" key="2">
    <source>
        <dbReference type="EMBL" id="GFG65787.1"/>
    </source>
</evidence>
<evidence type="ECO:0000313" key="4">
    <source>
        <dbReference type="Proteomes" id="UP000465306"/>
    </source>
</evidence>
<gene>
    <name evidence="3" type="ORF">I2456_27230</name>
    <name evidence="2" type="ORF">MKUB_32770</name>
</gene>
<keyword evidence="1" id="KW-0812">Transmembrane</keyword>
<dbReference type="EMBL" id="BLKU01000005">
    <property type="protein sequence ID" value="GFG65787.1"/>
    <property type="molecule type" value="Genomic_DNA"/>
</dbReference>
<reference evidence="2 4" key="1">
    <citation type="journal article" date="2019" name="Emerg. Microbes Infect.">
        <title>Comprehensive subspecies identification of 175 nontuberculous mycobacteria species based on 7547 genomic profiles.</title>
        <authorList>
            <person name="Matsumoto Y."/>
            <person name="Kinjo T."/>
            <person name="Motooka D."/>
            <person name="Nabeya D."/>
            <person name="Jung N."/>
            <person name="Uechi K."/>
            <person name="Horii T."/>
            <person name="Iida T."/>
            <person name="Fujita J."/>
            <person name="Nakamura S."/>
        </authorList>
    </citation>
    <scope>NUCLEOTIDE SEQUENCE [LARGE SCALE GENOMIC DNA]</scope>
    <source>
        <strain evidence="2 4">JCM 13573</strain>
    </source>
</reference>
<evidence type="ECO:0000313" key="5">
    <source>
        <dbReference type="Proteomes" id="UP000663583"/>
    </source>
</evidence>
<dbReference type="Proteomes" id="UP000663583">
    <property type="component" value="Chromosome"/>
</dbReference>
<protein>
    <recommendedName>
        <fullName evidence="6">Secreted protein</fullName>
    </recommendedName>
</protein>
<proteinExistence type="predicted"/>
<keyword evidence="1" id="KW-0472">Membrane</keyword>
<feature type="transmembrane region" description="Helical" evidence="1">
    <location>
        <begin position="26"/>
        <end position="46"/>
    </location>
</feature>
<dbReference type="KEGG" id="mku:I2456_27230"/>
<sequence length="49" mass="4647">MAPILGGAAAGVMVAAVVLALGVTPAAWFAIGLAVLAIGAGAADYVRTH</sequence>
<reference evidence="3" key="3">
    <citation type="submission" date="2020-11" db="EMBL/GenBank/DDBJ databases">
        <title>Intraspecies plasmid and genomic variation of Mycobacterium kubicae revealed by the complete genome sequences of two clinical isolates.</title>
        <authorList>
            <person name="Hendrix J.R."/>
            <person name="Epperson L.E."/>
            <person name="Honda J.R."/>
            <person name="Strong M."/>
        </authorList>
    </citation>
    <scope>NUCLEOTIDE SEQUENCE</scope>
    <source>
        <strain evidence="3">JCM 13573</strain>
    </source>
</reference>
<evidence type="ECO:0008006" key="6">
    <source>
        <dbReference type="Google" id="ProtNLM"/>
    </source>
</evidence>
<dbReference type="AlphaFoldDB" id="A0AAX1JBQ7"/>
<dbReference type="Proteomes" id="UP000465306">
    <property type="component" value="Unassembled WGS sequence"/>
</dbReference>
<dbReference type="RefSeq" id="WP_169717208.1">
    <property type="nucleotide sequence ID" value="NZ_BLKU01000005.1"/>
</dbReference>
<organism evidence="3 5">
    <name type="scientific">Mycobacterium kubicae</name>
    <dbReference type="NCBI Taxonomy" id="120959"/>
    <lineage>
        <taxon>Bacteria</taxon>
        <taxon>Bacillati</taxon>
        <taxon>Actinomycetota</taxon>
        <taxon>Actinomycetes</taxon>
        <taxon>Mycobacteriales</taxon>
        <taxon>Mycobacteriaceae</taxon>
        <taxon>Mycobacterium</taxon>
        <taxon>Mycobacterium simiae complex</taxon>
    </lineage>
</organism>
<keyword evidence="1" id="KW-1133">Transmembrane helix</keyword>
<keyword evidence="4" id="KW-1185">Reference proteome</keyword>
<reference evidence="2" key="2">
    <citation type="submission" date="2020-02" db="EMBL/GenBank/DDBJ databases">
        <authorList>
            <person name="Matsumoto Y."/>
            <person name="Kinjo T."/>
            <person name="Motooka D."/>
            <person name="Nabeya D."/>
            <person name="Jung N."/>
            <person name="Uechi K."/>
            <person name="Horii T."/>
            <person name="Iida T."/>
            <person name="Fujita J."/>
            <person name="Nakamura S."/>
        </authorList>
    </citation>
    <scope>NUCLEOTIDE SEQUENCE</scope>
    <source>
        <strain evidence="2">JCM 13573</strain>
    </source>
</reference>
<evidence type="ECO:0000256" key="1">
    <source>
        <dbReference type="SAM" id="Phobius"/>
    </source>
</evidence>
<evidence type="ECO:0000313" key="3">
    <source>
        <dbReference type="EMBL" id="QPI37890.1"/>
    </source>
</evidence>
<name>A0AAX1JBQ7_9MYCO</name>